<keyword evidence="9" id="KW-0694">RNA-binding</keyword>
<dbReference type="GO" id="GO:0070475">
    <property type="term" value="P:rRNA base methylation"/>
    <property type="evidence" value="ECO:0007669"/>
    <property type="project" value="InterPro"/>
</dbReference>
<evidence type="ECO:0008006" key="12">
    <source>
        <dbReference type="Google" id="ProtNLM"/>
    </source>
</evidence>
<dbReference type="PANTHER" id="PTHR12636:SF5">
    <property type="entry name" value="RIBOSOMAL RNA SMALL SUBUNIT METHYLTRANSFERASE NEP1"/>
    <property type="match status" value="1"/>
</dbReference>
<keyword evidence="4" id="KW-0698">rRNA processing</keyword>
<accession>A0A6B2LGZ5</accession>
<evidence type="ECO:0000256" key="5">
    <source>
        <dbReference type="ARBA" id="ARBA00022603"/>
    </source>
</evidence>
<dbReference type="Gene3D" id="3.40.1280.10">
    <property type="match status" value="1"/>
</dbReference>
<keyword evidence="8" id="KW-0699">rRNA-binding</keyword>
<dbReference type="GO" id="GO:0070037">
    <property type="term" value="F:rRNA (pseudouridine) methyltransferase activity"/>
    <property type="evidence" value="ECO:0007669"/>
    <property type="project" value="InterPro"/>
</dbReference>
<keyword evidence="7" id="KW-0949">S-adenosyl-L-methionine</keyword>
<dbReference type="GO" id="GO:0019843">
    <property type="term" value="F:rRNA binding"/>
    <property type="evidence" value="ECO:0007669"/>
    <property type="project" value="UniProtKB-KW"/>
</dbReference>
<comment type="similarity">
    <text evidence="2">Belongs to the class IV-like SAM-binding methyltransferase superfamily. RNA methyltransferase NEP1 family.</text>
</comment>
<proteinExistence type="inferred from homology"/>
<evidence type="ECO:0000256" key="3">
    <source>
        <dbReference type="ARBA" id="ARBA00022517"/>
    </source>
</evidence>
<dbReference type="InterPro" id="IPR029028">
    <property type="entry name" value="Alpha/beta_knot_MTases"/>
</dbReference>
<dbReference type="EMBL" id="GIBP01007039">
    <property type="protein sequence ID" value="NDV36008.1"/>
    <property type="molecule type" value="Transcribed_RNA"/>
</dbReference>
<evidence type="ECO:0000313" key="11">
    <source>
        <dbReference type="EMBL" id="NDV36008.1"/>
    </source>
</evidence>
<comment type="subcellular location">
    <subcellularLocation>
        <location evidence="1">Nucleus</location>
        <location evidence="1">Nucleolus</location>
    </subcellularLocation>
</comment>
<dbReference type="AlphaFoldDB" id="A0A6B2LGZ5"/>
<dbReference type="CDD" id="cd18088">
    <property type="entry name" value="Nep1-like"/>
    <property type="match status" value="1"/>
</dbReference>
<dbReference type="PANTHER" id="PTHR12636">
    <property type="entry name" value="NEP1/MRA1"/>
    <property type="match status" value="1"/>
</dbReference>
<evidence type="ECO:0000256" key="6">
    <source>
        <dbReference type="ARBA" id="ARBA00022679"/>
    </source>
</evidence>
<evidence type="ECO:0000256" key="4">
    <source>
        <dbReference type="ARBA" id="ARBA00022552"/>
    </source>
</evidence>
<keyword evidence="6" id="KW-0808">Transferase</keyword>
<dbReference type="FunFam" id="3.40.1280.10:FF:000003">
    <property type="entry name" value="Ribosomal RNA small subunit methyltransferase"/>
    <property type="match status" value="1"/>
</dbReference>
<evidence type="ECO:0000256" key="7">
    <source>
        <dbReference type="ARBA" id="ARBA00022691"/>
    </source>
</evidence>
<protein>
    <recommendedName>
        <fullName evidence="12">Ribosomal RNA small subunit methyltransferase NEP1</fullName>
    </recommendedName>
</protein>
<dbReference type="InterPro" id="IPR005304">
    <property type="entry name" value="Rbsml_bgen_MeTrfase_EMG1/NEP1"/>
</dbReference>
<keyword evidence="3" id="KW-0690">Ribosome biogenesis</keyword>
<dbReference type="SUPFAM" id="SSF75217">
    <property type="entry name" value="alpha/beta knot"/>
    <property type="match status" value="1"/>
</dbReference>
<evidence type="ECO:0000256" key="2">
    <source>
        <dbReference type="ARBA" id="ARBA00008115"/>
    </source>
</evidence>
<evidence type="ECO:0000256" key="10">
    <source>
        <dbReference type="ARBA" id="ARBA00023242"/>
    </source>
</evidence>
<dbReference type="Pfam" id="PF03587">
    <property type="entry name" value="EMG1"/>
    <property type="match status" value="1"/>
</dbReference>
<name>A0A6B2LGZ5_9EUKA</name>
<reference evidence="11" key="1">
    <citation type="journal article" date="2020" name="J. Eukaryot. Microbiol.">
        <title>De novo Sequencing, Assembly and Annotation of the Transcriptome for the Free-Living Testate Amoeba Arcella intermedia.</title>
        <authorList>
            <person name="Ribeiro G.M."/>
            <person name="Porfirio-Sousa A.L."/>
            <person name="Maurer-Alcala X.X."/>
            <person name="Katz L.A."/>
            <person name="Lahr D.J.G."/>
        </authorList>
    </citation>
    <scope>NUCLEOTIDE SEQUENCE</scope>
</reference>
<evidence type="ECO:0000256" key="9">
    <source>
        <dbReference type="ARBA" id="ARBA00022884"/>
    </source>
</evidence>
<sequence length="214" mass="23935">MVKETTKKLIVVLESATLEVVAIKKGYELLTGDEHMHLMKKLKKDPADVRPDICHQCLLMLFDSPLNKAGLLEVYLKTQKNVLIKINPQTRIPRTYKRFAGLMVQLLHEFKIESVAKEGNQVLLQVIKNPIFAHLPVGAPRIGTSSKGQLVKLNDFVKDLNPNGPVVFVIGSMAQGEIPMDYVEQTVSISNFPLSGAVVCSRVCQAFEDLWDIR</sequence>
<dbReference type="GO" id="GO:0032040">
    <property type="term" value="C:small-subunit processome"/>
    <property type="evidence" value="ECO:0007669"/>
    <property type="project" value="TreeGrafter"/>
</dbReference>
<organism evidence="11">
    <name type="scientific">Arcella intermedia</name>
    <dbReference type="NCBI Taxonomy" id="1963864"/>
    <lineage>
        <taxon>Eukaryota</taxon>
        <taxon>Amoebozoa</taxon>
        <taxon>Tubulinea</taxon>
        <taxon>Elardia</taxon>
        <taxon>Arcellinida</taxon>
        <taxon>Sphaerothecina</taxon>
        <taxon>Arcellidae</taxon>
        <taxon>Arcella</taxon>
    </lineage>
</organism>
<keyword evidence="5" id="KW-0489">Methyltransferase</keyword>
<evidence type="ECO:0000256" key="1">
    <source>
        <dbReference type="ARBA" id="ARBA00004604"/>
    </source>
</evidence>
<keyword evidence="10" id="KW-0539">Nucleus</keyword>
<dbReference type="InterPro" id="IPR029026">
    <property type="entry name" value="tRNA_m1G_MTases_N"/>
</dbReference>
<evidence type="ECO:0000256" key="8">
    <source>
        <dbReference type="ARBA" id="ARBA00022730"/>
    </source>
</evidence>